<dbReference type="Proteomes" id="UP000198680">
    <property type="component" value="Unassembled WGS sequence"/>
</dbReference>
<dbReference type="Gene3D" id="3.40.50.720">
    <property type="entry name" value="NAD(P)-binding Rossmann-like Domain"/>
    <property type="match status" value="1"/>
</dbReference>
<feature type="domain" description="Enoyl reductase (ER)" evidence="1">
    <location>
        <begin position="10"/>
        <end position="320"/>
    </location>
</feature>
<sequence length="322" mass="32847">MRRIVCREFGPVDGLALVEEPDPTPGPGEVVVAVEAAAVSFVDGLMVEGRYQVRPPLPWTPGSAVAGRVRAVGEGVGTVGVGDPVAVLSMAGGGFTTDLVVRASALSPLPPGLAPELAATAIENYSTLSFALTHRVRVEPGEWVLVLGAGGAIGLAAVDVARAAGARTIAAASSEAKRAAATAAGADVVLDYTDLKDRVREVTGGGADVVIDPVGGPLAETALRSLTGYGRFCVVGFAGGEIPRLPANVVLLRNRTVVGVDWGDWARTEPEAANALVSEVLGRIARGELRPPAPTSLPLDAAADALTRLARREVVGKLALLP</sequence>
<dbReference type="InterPro" id="IPR036291">
    <property type="entry name" value="NAD(P)-bd_dom_sf"/>
</dbReference>
<organism evidence="2 3">
    <name type="scientific">Geodermatophilus siccatus</name>
    <dbReference type="NCBI Taxonomy" id="1137991"/>
    <lineage>
        <taxon>Bacteria</taxon>
        <taxon>Bacillati</taxon>
        <taxon>Actinomycetota</taxon>
        <taxon>Actinomycetes</taxon>
        <taxon>Geodermatophilales</taxon>
        <taxon>Geodermatophilaceae</taxon>
        <taxon>Geodermatophilus</taxon>
    </lineage>
</organism>
<dbReference type="RefSeq" id="WP_091222462.1">
    <property type="nucleotide sequence ID" value="NZ_FNHE01000011.1"/>
</dbReference>
<dbReference type="InterPro" id="IPR013154">
    <property type="entry name" value="ADH-like_N"/>
</dbReference>
<protein>
    <submittedName>
        <fullName evidence="2">NADPH2:quinone reductase</fullName>
    </submittedName>
</protein>
<evidence type="ECO:0000313" key="3">
    <source>
        <dbReference type="Proteomes" id="UP000198680"/>
    </source>
</evidence>
<dbReference type="InterPro" id="IPR020843">
    <property type="entry name" value="ER"/>
</dbReference>
<evidence type="ECO:0000259" key="1">
    <source>
        <dbReference type="SMART" id="SM00829"/>
    </source>
</evidence>
<dbReference type="PANTHER" id="PTHR43677">
    <property type="entry name" value="SHORT-CHAIN DEHYDROGENASE/REDUCTASE"/>
    <property type="match status" value="1"/>
</dbReference>
<dbReference type="InterPro" id="IPR013149">
    <property type="entry name" value="ADH-like_C"/>
</dbReference>
<dbReference type="InterPro" id="IPR011032">
    <property type="entry name" value="GroES-like_sf"/>
</dbReference>
<gene>
    <name evidence="2" type="ORF">SAMN05660642_03995</name>
</gene>
<dbReference type="PANTHER" id="PTHR43677:SF4">
    <property type="entry name" value="QUINONE OXIDOREDUCTASE-LIKE PROTEIN 2"/>
    <property type="match status" value="1"/>
</dbReference>
<dbReference type="GO" id="GO:0016491">
    <property type="term" value="F:oxidoreductase activity"/>
    <property type="evidence" value="ECO:0007669"/>
    <property type="project" value="InterPro"/>
</dbReference>
<reference evidence="3" key="1">
    <citation type="submission" date="2016-10" db="EMBL/GenBank/DDBJ databases">
        <authorList>
            <person name="Varghese N."/>
            <person name="Submissions S."/>
        </authorList>
    </citation>
    <scope>NUCLEOTIDE SEQUENCE [LARGE SCALE GENOMIC DNA]</scope>
    <source>
        <strain evidence="3">DSM 45419</strain>
    </source>
</reference>
<dbReference type="Gene3D" id="3.90.180.10">
    <property type="entry name" value="Medium-chain alcohol dehydrogenases, catalytic domain"/>
    <property type="match status" value="1"/>
</dbReference>
<dbReference type="AlphaFoldDB" id="A0A1G9YEB9"/>
<dbReference type="SMART" id="SM00829">
    <property type="entry name" value="PKS_ER"/>
    <property type="match status" value="1"/>
</dbReference>
<proteinExistence type="predicted"/>
<evidence type="ECO:0000313" key="2">
    <source>
        <dbReference type="EMBL" id="SDN06976.1"/>
    </source>
</evidence>
<accession>A0A1G9YEB9</accession>
<dbReference type="SUPFAM" id="SSF50129">
    <property type="entry name" value="GroES-like"/>
    <property type="match status" value="1"/>
</dbReference>
<dbReference type="SUPFAM" id="SSF51735">
    <property type="entry name" value="NAD(P)-binding Rossmann-fold domains"/>
    <property type="match status" value="1"/>
</dbReference>
<keyword evidence="3" id="KW-1185">Reference proteome</keyword>
<dbReference type="Pfam" id="PF08240">
    <property type="entry name" value="ADH_N"/>
    <property type="match status" value="1"/>
</dbReference>
<dbReference type="EMBL" id="FNHE01000011">
    <property type="protein sequence ID" value="SDN06976.1"/>
    <property type="molecule type" value="Genomic_DNA"/>
</dbReference>
<name>A0A1G9YEB9_9ACTN</name>
<dbReference type="Pfam" id="PF00107">
    <property type="entry name" value="ADH_zinc_N"/>
    <property type="match status" value="1"/>
</dbReference>
<dbReference type="OrthoDB" id="9805883at2"/>
<dbReference type="STRING" id="1137991.SAMN05660642_03995"/>
<dbReference type="InterPro" id="IPR051397">
    <property type="entry name" value="Zn-ADH-like_protein"/>
</dbReference>